<proteinExistence type="predicted"/>
<feature type="region of interest" description="Disordered" evidence="1">
    <location>
        <begin position="173"/>
        <end position="200"/>
    </location>
</feature>
<feature type="compositionally biased region" description="Basic and acidic residues" evidence="1">
    <location>
        <begin position="176"/>
        <end position="187"/>
    </location>
</feature>
<protein>
    <submittedName>
        <fullName evidence="2">Uncharacterized protein</fullName>
    </submittedName>
</protein>
<comment type="caution">
    <text evidence="2">The sequence shown here is derived from an EMBL/GenBank/DDBJ whole genome shotgun (WGS) entry which is preliminary data.</text>
</comment>
<dbReference type="OrthoDB" id="2522565at2759"/>
<name>A0A3M2R9N2_9HYPO</name>
<accession>A0A3M2R9N2</accession>
<dbReference type="EMBL" id="NKUJ01000611">
    <property type="protein sequence ID" value="RMJ01889.1"/>
    <property type="molecule type" value="Genomic_DNA"/>
</dbReference>
<evidence type="ECO:0000256" key="1">
    <source>
        <dbReference type="SAM" id="MobiDB-lite"/>
    </source>
</evidence>
<organism evidence="2 3">
    <name type="scientific">Fusarium kuroshium</name>
    <dbReference type="NCBI Taxonomy" id="2010991"/>
    <lineage>
        <taxon>Eukaryota</taxon>
        <taxon>Fungi</taxon>
        <taxon>Dikarya</taxon>
        <taxon>Ascomycota</taxon>
        <taxon>Pezizomycotina</taxon>
        <taxon>Sordariomycetes</taxon>
        <taxon>Hypocreomycetidae</taxon>
        <taxon>Hypocreales</taxon>
        <taxon>Nectriaceae</taxon>
        <taxon>Fusarium</taxon>
        <taxon>Fusarium solani species complex</taxon>
    </lineage>
</organism>
<keyword evidence="3" id="KW-1185">Reference proteome</keyword>
<gene>
    <name evidence="2" type="ORF">CDV36_015583</name>
</gene>
<dbReference type="AlphaFoldDB" id="A0A3M2R9N2"/>
<evidence type="ECO:0000313" key="3">
    <source>
        <dbReference type="Proteomes" id="UP000277212"/>
    </source>
</evidence>
<evidence type="ECO:0000313" key="2">
    <source>
        <dbReference type="EMBL" id="RMJ01889.1"/>
    </source>
</evidence>
<reference evidence="2 3" key="1">
    <citation type="submission" date="2017-06" db="EMBL/GenBank/DDBJ databases">
        <title>Comparative genomic analysis of Ambrosia Fusariam Clade fungi.</title>
        <authorList>
            <person name="Stajich J.E."/>
            <person name="Carrillo J."/>
            <person name="Kijimoto T."/>
            <person name="Eskalen A."/>
            <person name="O'Donnell K."/>
            <person name="Kasson M."/>
        </authorList>
    </citation>
    <scope>NUCLEOTIDE SEQUENCE [LARGE SCALE GENOMIC DNA]</scope>
    <source>
        <strain evidence="2">UCR3666</strain>
    </source>
</reference>
<sequence>MGFYSAFNVEKTRLKIINPTLLELPRGSRHDFLVIARTPHINKEINGIKYEVSRQVAMFANLTYNEAQRPVLMAGKWFKVLIQDYVGPEHDCKHQPYMNKYIGPEDMKLFWTLKGAPLLIFTMQVNDQTLCQGMFLIDARAAVPELAEAIGDQAWHMPPIQFEQPTALRRQVPAGHETDPRYERDKNWAPFQSPFSNDNDELSFIVEPGRVFRWTSSSEPVEDHREDMRA</sequence>
<dbReference type="Proteomes" id="UP000277212">
    <property type="component" value="Unassembled WGS sequence"/>
</dbReference>